<gene>
    <name evidence="1" type="ORF">AVEN_131123_1</name>
</gene>
<keyword evidence="2" id="KW-1185">Reference proteome</keyword>
<sequence length="108" mass="12336">MCVILTIQLRYFQYLTDFPIRYIGRSGLVVRSQFGAGAFLVRNPIPLKTCRVLGLLHVKSYVGDQTSSRWCDAEVWTGGGRPRHLTAVQNYEVRPQIALVLLQKWDVN</sequence>
<organism evidence="1 2">
    <name type="scientific">Araneus ventricosus</name>
    <name type="common">Orbweaver spider</name>
    <name type="synonym">Epeira ventricosa</name>
    <dbReference type="NCBI Taxonomy" id="182803"/>
    <lineage>
        <taxon>Eukaryota</taxon>
        <taxon>Metazoa</taxon>
        <taxon>Ecdysozoa</taxon>
        <taxon>Arthropoda</taxon>
        <taxon>Chelicerata</taxon>
        <taxon>Arachnida</taxon>
        <taxon>Araneae</taxon>
        <taxon>Araneomorphae</taxon>
        <taxon>Entelegynae</taxon>
        <taxon>Araneoidea</taxon>
        <taxon>Araneidae</taxon>
        <taxon>Araneus</taxon>
    </lineage>
</organism>
<proteinExistence type="predicted"/>
<evidence type="ECO:0000313" key="1">
    <source>
        <dbReference type="EMBL" id="GBM15914.1"/>
    </source>
</evidence>
<reference evidence="1 2" key="1">
    <citation type="journal article" date="2019" name="Sci. Rep.">
        <title>Orb-weaving spider Araneus ventricosus genome elucidates the spidroin gene catalogue.</title>
        <authorList>
            <person name="Kono N."/>
            <person name="Nakamura H."/>
            <person name="Ohtoshi R."/>
            <person name="Moran D.A.P."/>
            <person name="Shinohara A."/>
            <person name="Yoshida Y."/>
            <person name="Fujiwara M."/>
            <person name="Mori M."/>
            <person name="Tomita M."/>
            <person name="Arakawa K."/>
        </authorList>
    </citation>
    <scope>NUCLEOTIDE SEQUENCE [LARGE SCALE GENOMIC DNA]</scope>
</reference>
<dbReference type="AlphaFoldDB" id="A0A4Y2DJ79"/>
<evidence type="ECO:0000313" key="2">
    <source>
        <dbReference type="Proteomes" id="UP000499080"/>
    </source>
</evidence>
<dbReference type="Proteomes" id="UP000499080">
    <property type="component" value="Unassembled WGS sequence"/>
</dbReference>
<dbReference type="EMBL" id="BGPR01089592">
    <property type="protein sequence ID" value="GBM15914.1"/>
    <property type="molecule type" value="Genomic_DNA"/>
</dbReference>
<name>A0A4Y2DJ79_ARAVE</name>
<accession>A0A4Y2DJ79</accession>
<protein>
    <submittedName>
        <fullName evidence="1">Uncharacterized protein</fullName>
    </submittedName>
</protein>
<comment type="caution">
    <text evidence="1">The sequence shown here is derived from an EMBL/GenBank/DDBJ whole genome shotgun (WGS) entry which is preliminary data.</text>
</comment>